<dbReference type="InterPro" id="IPR021647">
    <property type="entry name" value="CusF_Ec"/>
</dbReference>
<protein>
    <recommendedName>
        <fullName evidence="4">Copper-binding protein</fullName>
    </recommendedName>
</protein>
<dbReference type="Pfam" id="PF11604">
    <property type="entry name" value="CusF_Ec"/>
    <property type="match status" value="1"/>
</dbReference>
<keyword evidence="1" id="KW-0732">Signal</keyword>
<dbReference type="AlphaFoldDB" id="A0A4Z0C2E4"/>
<proteinExistence type="predicted"/>
<dbReference type="Proteomes" id="UP000297564">
    <property type="component" value="Unassembled WGS sequence"/>
</dbReference>
<gene>
    <name evidence="2" type="ORF">EZ242_02715</name>
</gene>
<dbReference type="EMBL" id="SMLL01000001">
    <property type="protein sequence ID" value="TFZ04678.1"/>
    <property type="molecule type" value="Genomic_DNA"/>
</dbReference>
<sequence length="126" mass="13566">MNFTAVSGAVVLALAAGPTCAASGQVGAQAAPASASGAGEAAPVETRATVRSWIEDEGGRLYVHLKIVPRAKLPFTTLRFRVRDRRLLDDLREGTSVKFRAERIEGENTLVTIRAVPPCERFQRCD</sequence>
<reference evidence="2 3" key="1">
    <citation type="submission" date="2019-03" db="EMBL/GenBank/DDBJ databases">
        <title>Ramlibacter rhizophilus CCTCC AB2015357, whole genome shotgun sequence.</title>
        <authorList>
            <person name="Zhang X."/>
            <person name="Feng G."/>
            <person name="Zhu H."/>
        </authorList>
    </citation>
    <scope>NUCLEOTIDE SEQUENCE [LARGE SCALE GENOMIC DNA]</scope>
    <source>
        <strain evidence="2 3">CCTCC AB2015357</strain>
    </source>
</reference>
<evidence type="ECO:0000313" key="2">
    <source>
        <dbReference type="EMBL" id="TFZ04678.1"/>
    </source>
</evidence>
<dbReference type="Gene3D" id="2.40.50.320">
    <property type="entry name" value="Copper binding periplasmic protein CusF"/>
    <property type="match status" value="1"/>
</dbReference>
<organism evidence="2 3">
    <name type="scientific">Ramlibacter rhizophilus</name>
    <dbReference type="NCBI Taxonomy" id="1781167"/>
    <lineage>
        <taxon>Bacteria</taxon>
        <taxon>Pseudomonadati</taxon>
        <taxon>Pseudomonadota</taxon>
        <taxon>Betaproteobacteria</taxon>
        <taxon>Burkholderiales</taxon>
        <taxon>Comamonadaceae</taxon>
        <taxon>Ramlibacter</taxon>
    </lineage>
</organism>
<feature type="chain" id="PRO_5021270701" description="Copper-binding protein" evidence="1">
    <location>
        <begin position="22"/>
        <end position="126"/>
    </location>
</feature>
<evidence type="ECO:0000256" key="1">
    <source>
        <dbReference type="SAM" id="SignalP"/>
    </source>
</evidence>
<accession>A0A4Z0C2E4</accession>
<evidence type="ECO:0008006" key="4">
    <source>
        <dbReference type="Google" id="ProtNLM"/>
    </source>
</evidence>
<feature type="signal peptide" evidence="1">
    <location>
        <begin position="1"/>
        <end position="21"/>
    </location>
</feature>
<keyword evidence="3" id="KW-1185">Reference proteome</keyword>
<dbReference type="RefSeq" id="WP_135283560.1">
    <property type="nucleotide sequence ID" value="NZ_SMLL01000001.1"/>
</dbReference>
<dbReference type="OrthoDB" id="8853192at2"/>
<dbReference type="InterPro" id="IPR042230">
    <property type="entry name" value="CusF_sf"/>
</dbReference>
<evidence type="ECO:0000313" key="3">
    <source>
        <dbReference type="Proteomes" id="UP000297564"/>
    </source>
</evidence>
<name>A0A4Z0C2E4_9BURK</name>
<comment type="caution">
    <text evidence="2">The sequence shown here is derived from an EMBL/GenBank/DDBJ whole genome shotgun (WGS) entry which is preliminary data.</text>
</comment>